<evidence type="ECO:0000313" key="2">
    <source>
        <dbReference type="EMBL" id="KKM68825.1"/>
    </source>
</evidence>
<dbReference type="GO" id="GO:0005737">
    <property type="term" value="C:cytoplasm"/>
    <property type="evidence" value="ECO:0007669"/>
    <property type="project" value="TreeGrafter"/>
</dbReference>
<dbReference type="GO" id="GO:0043023">
    <property type="term" value="F:ribosomal large subunit binding"/>
    <property type="evidence" value="ECO:0007669"/>
    <property type="project" value="InterPro"/>
</dbReference>
<dbReference type="PANTHER" id="PTHR12746">
    <property type="entry name" value="NONSENSE-MEDIATED MRNA DECAY PROTEIN 3"/>
    <property type="match status" value="1"/>
</dbReference>
<dbReference type="EMBL" id="LAZR01010099">
    <property type="protein sequence ID" value="KKM68825.1"/>
    <property type="molecule type" value="Genomic_DNA"/>
</dbReference>
<sequence>MPNKFCAICGKNLPPENNTHFGFCFDCYLSENPLFELPEGFSFNICFDCGSYSKKEVWSEASENDTECIISEALQKYLLNPIRKKNKINFSIFFDKESYIFSSKDLLISLKVKINGSLIQNSNIKHIQVLKLKLNYILCKNCSNLRGGTYFLTILQLRVKNERQFDLIKEIINEINAYVEKIFKINHKHYISKIEDQKYGVDLYLSTNEIMKYIIKFLKAKYHFLLKRSKKLIGRDSQKGRNVYRLKTLIKFLPIASNDIILIRDQKYLIENITKNKVILRRENNTKLIKDYSYFFNEKVVKFLN</sequence>
<dbReference type="InterPro" id="IPR039768">
    <property type="entry name" value="Nmd3"/>
</dbReference>
<accession>A0A0F9LWV8</accession>
<proteinExistence type="predicted"/>
<dbReference type="InterPro" id="IPR007064">
    <property type="entry name" value="Nmd3_N"/>
</dbReference>
<reference evidence="2" key="1">
    <citation type="journal article" date="2015" name="Nature">
        <title>Complex archaea that bridge the gap between prokaryotes and eukaryotes.</title>
        <authorList>
            <person name="Spang A."/>
            <person name="Saw J.H."/>
            <person name="Jorgensen S.L."/>
            <person name="Zaremba-Niedzwiedzka K."/>
            <person name="Martijn J."/>
            <person name="Lind A.E."/>
            <person name="van Eijk R."/>
            <person name="Schleper C."/>
            <person name="Guy L."/>
            <person name="Ettema T.J."/>
        </authorList>
    </citation>
    <scope>NUCLEOTIDE SEQUENCE</scope>
</reference>
<comment type="caution">
    <text evidence="2">The sequence shown here is derived from an EMBL/GenBank/DDBJ whole genome shotgun (WGS) entry which is preliminary data.</text>
</comment>
<feature type="domain" description="Nmd3 N-terminal" evidence="1">
    <location>
        <begin position="6"/>
        <end position="250"/>
    </location>
</feature>
<dbReference type="AlphaFoldDB" id="A0A0F9LWV8"/>
<organism evidence="2">
    <name type="scientific">marine sediment metagenome</name>
    <dbReference type="NCBI Taxonomy" id="412755"/>
    <lineage>
        <taxon>unclassified sequences</taxon>
        <taxon>metagenomes</taxon>
        <taxon>ecological metagenomes</taxon>
    </lineage>
</organism>
<name>A0A0F9LWV8_9ZZZZ</name>
<protein>
    <recommendedName>
        <fullName evidence="1">Nmd3 N-terminal domain-containing protein</fullName>
    </recommendedName>
</protein>
<evidence type="ECO:0000259" key="1">
    <source>
        <dbReference type="Pfam" id="PF04981"/>
    </source>
</evidence>
<gene>
    <name evidence="2" type="ORF">LCGC14_1457020</name>
</gene>
<dbReference type="Pfam" id="PF04981">
    <property type="entry name" value="NMD3"/>
    <property type="match status" value="1"/>
</dbReference>
<dbReference type="PANTHER" id="PTHR12746:SF2">
    <property type="entry name" value="60S RIBOSOMAL EXPORT PROTEIN NMD3"/>
    <property type="match status" value="1"/>
</dbReference>